<sequence length="270" mass="29720">MTALVFDALKRTLRAKGITYAELADRLGVSEPTVKRIFHEKDCKLGRLSEICDAIGVELDSIFATIGNRPVPGARLSRDVEWKLAEQPALLDVLILLTEKFTPDGILQASGISPASLFLYFRDLEKLGLVECGRGLTVRLTVDLPIQWDLGGPLKPHIQKINQAFTGWVIDRTQVAPDDAYFNSFSRRMRPETVMRLEAEVSDLVDRAKTLAWHDQHTTPDAELAPFKWAFAVGRSPFADIFSIGPHPKDAGADAADGDPGPKTAFVVNG</sequence>
<organism evidence="2 3">
    <name type="scientific">Pacificispira spongiicola</name>
    <dbReference type="NCBI Taxonomy" id="2729598"/>
    <lineage>
        <taxon>Bacteria</taxon>
        <taxon>Pseudomonadati</taxon>
        <taxon>Pseudomonadota</taxon>
        <taxon>Alphaproteobacteria</taxon>
        <taxon>Rhodospirillales</taxon>
        <taxon>Rhodospirillaceae</taxon>
        <taxon>Pacificispira</taxon>
    </lineage>
</organism>
<dbReference type="AlphaFoldDB" id="A0A7Y0E3N6"/>
<dbReference type="Pfam" id="PF13443">
    <property type="entry name" value="HTH_26"/>
    <property type="match status" value="1"/>
</dbReference>
<dbReference type="GO" id="GO:0003677">
    <property type="term" value="F:DNA binding"/>
    <property type="evidence" value="ECO:0007669"/>
    <property type="project" value="InterPro"/>
</dbReference>
<dbReference type="Gene3D" id="1.10.260.40">
    <property type="entry name" value="lambda repressor-like DNA-binding domains"/>
    <property type="match status" value="1"/>
</dbReference>
<name>A0A7Y0E3N6_9PROT</name>
<dbReference type="CDD" id="cd00093">
    <property type="entry name" value="HTH_XRE"/>
    <property type="match status" value="1"/>
</dbReference>
<dbReference type="RefSeq" id="WP_169627015.1">
    <property type="nucleotide sequence ID" value="NZ_JABBNT010000007.1"/>
</dbReference>
<gene>
    <name evidence="2" type="ORF">HH303_19155</name>
</gene>
<evidence type="ECO:0000259" key="1">
    <source>
        <dbReference type="PROSITE" id="PS50943"/>
    </source>
</evidence>
<dbReference type="SMART" id="SM00530">
    <property type="entry name" value="HTH_XRE"/>
    <property type="match status" value="1"/>
</dbReference>
<proteinExistence type="predicted"/>
<dbReference type="PROSITE" id="PS50943">
    <property type="entry name" value="HTH_CROC1"/>
    <property type="match status" value="1"/>
</dbReference>
<keyword evidence="3" id="KW-1185">Reference proteome</keyword>
<reference evidence="2 3" key="1">
    <citation type="submission" date="2020-04" db="EMBL/GenBank/DDBJ databases">
        <title>Rhodospirillaceae bacterium KN72 isolated from deep sea.</title>
        <authorList>
            <person name="Zhang D.-C."/>
        </authorList>
    </citation>
    <scope>NUCLEOTIDE SEQUENCE [LARGE SCALE GENOMIC DNA]</scope>
    <source>
        <strain evidence="2 3">KN72</strain>
    </source>
</reference>
<dbReference type="InterPro" id="IPR010982">
    <property type="entry name" value="Lambda_DNA-bd_dom_sf"/>
</dbReference>
<dbReference type="InterPro" id="IPR001387">
    <property type="entry name" value="Cro/C1-type_HTH"/>
</dbReference>
<comment type="caution">
    <text evidence="2">The sequence shown here is derived from an EMBL/GenBank/DDBJ whole genome shotgun (WGS) entry which is preliminary data.</text>
</comment>
<dbReference type="Proteomes" id="UP000539372">
    <property type="component" value="Unassembled WGS sequence"/>
</dbReference>
<accession>A0A7Y0E3N6</accession>
<feature type="domain" description="HTH cro/C1-type" evidence="1">
    <location>
        <begin position="9"/>
        <end position="62"/>
    </location>
</feature>
<dbReference type="EMBL" id="JABBNT010000007">
    <property type="protein sequence ID" value="NMM46618.1"/>
    <property type="molecule type" value="Genomic_DNA"/>
</dbReference>
<dbReference type="SUPFAM" id="SSF47413">
    <property type="entry name" value="lambda repressor-like DNA-binding domains"/>
    <property type="match status" value="1"/>
</dbReference>
<evidence type="ECO:0000313" key="3">
    <source>
        <dbReference type="Proteomes" id="UP000539372"/>
    </source>
</evidence>
<evidence type="ECO:0000313" key="2">
    <source>
        <dbReference type="EMBL" id="NMM46618.1"/>
    </source>
</evidence>
<protein>
    <submittedName>
        <fullName evidence="2">Helix-turn-helix transcriptional regulator</fullName>
    </submittedName>
</protein>